<reference evidence="2" key="1">
    <citation type="submission" date="2021-02" db="EMBL/GenBank/DDBJ databases">
        <authorList>
            <person name="Palmer J.M."/>
        </authorList>
    </citation>
    <scope>NUCLEOTIDE SEQUENCE</scope>
    <source>
        <strain evidence="2">SCRP23</strain>
    </source>
</reference>
<organism evidence="2 3">
    <name type="scientific">Phytophthora boehmeriae</name>
    <dbReference type="NCBI Taxonomy" id="109152"/>
    <lineage>
        <taxon>Eukaryota</taxon>
        <taxon>Sar</taxon>
        <taxon>Stramenopiles</taxon>
        <taxon>Oomycota</taxon>
        <taxon>Peronosporomycetes</taxon>
        <taxon>Peronosporales</taxon>
        <taxon>Peronosporaceae</taxon>
        <taxon>Phytophthora</taxon>
    </lineage>
</organism>
<evidence type="ECO:0000313" key="2">
    <source>
        <dbReference type="EMBL" id="KAG7401204.1"/>
    </source>
</evidence>
<evidence type="ECO:0000313" key="3">
    <source>
        <dbReference type="Proteomes" id="UP000693981"/>
    </source>
</evidence>
<dbReference type="Proteomes" id="UP000693981">
    <property type="component" value="Unassembled WGS sequence"/>
</dbReference>
<protein>
    <submittedName>
        <fullName evidence="2">Uncharacterized protein</fullName>
    </submittedName>
</protein>
<name>A0A8T1X787_9STRA</name>
<feature type="compositionally biased region" description="Polar residues" evidence="1">
    <location>
        <begin position="71"/>
        <end position="82"/>
    </location>
</feature>
<dbReference type="AlphaFoldDB" id="A0A8T1X787"/>
<evidence type="ECO:0000256" key="1">
    <source>
        <dbReference type="SAM" id="MobiDB-lite"/>
    </source>
</evidence>
<feature type="region of interest" description="Disordered" evidence="1">
    <location>
        <begin position="71"/>
        <end position="95"/>
    </location>
</feature>
<gene>
    <name evidence="2" type="ORF">PHYBOEH_002388</name>
</gene>
<feature type="region of interest" description="Disordered" evidence="1">
    <location>
        <begin position="143"/>
        <end position="179"/>
    </location>
</feature>
<sequence>MASAAELRAENERMLRDIHALLTANTTLQKEMLQIDTERDELEALGQKKVQTLAEELETVDEELESLRSQCQSMSEVLSNSSKENDVEELEEEPAPLPRKLSTAFNQTLQRARGMSMPRSRRSSTVEKMTHNVRDGLTKAASYMVPPRHSPEDPVRTPKMHKNSPPILSYGKGSRDPSKSLLISTHSHYGNFRRHSGPYRKNLETVVL</sequence>
<keyword evidence="3" id="KW-1185">Reference proteome</keyword>
<proteinExistence type="predicted"/>
<comment type="caution">
    <text evidence="2">The sequence shown here is derived from an EMBL/GenBank/DDBJ whole genome shotgun (WGS) entry which is preliminary data.</text>
</comment>
<dbReference type="EMBL" id="JAGDFL010000016">
    <property type="protein sequence ID" value="KAG7401204.1"/>
    <property type="molecule type" value="Genomic_DNA"/>
</dbReference>
<accession>A0A8T1X787</accession>
<dbReference type="OrthoDB" id="110255at2759"/>